<gene>
    <name evidence="2" type="ORF">PIB30_109718</name>
</gene>
<evidence type="ECO:0000313" key="3">
    <source>
        <dbReference type="Proteomes" id="UP001341840"/>
    </source>
</evidence>
<accession>A0ABU6U080</accession>
<feature type="compositionally biased region" description="Basic and acidic residues" evidence="1">
    <location>
        <begin position="42"/>
        <end position="55"/>
    </location>
</feature>
<reference evidence="2 3" key="1">
    <citation type="journal article" date="2023" name="Plants (Basel)">
        <title>Bridging the Gap: Combining Genomics and Transcriptomics Approaches to Understand Stylosanthes scabra, an Orphan Legume from the Brazilian Caatinga.</title>
        <authorList>
            <person name="Ferreira-Neto J.R.C."/>
            <person name="da Silva M.D."/>
            <person name="Binneck E."/>
            <person name="de Melo N.F."/>
            <person name="da Silva R.H."/>
            <person name="de Melo A.L.T.M."/>
            <person name="Pandolfi V."/>
            <person name="Bustamante F.O."/>
            <person name="Brasileiro-Vidal A.C."/>
            <person name="Benko-Iseppon A.M."/>
        </authorList>
    </citation>
    <scope>NUCLEOTIDE SEQUENCE [LARGE SCALE GENOMIC DNA]</scope>
    <source>
        <tissue evidence="2">Leaves</tissue>
    </source>
</reference>
<organism evidence="2 3">
    <name type="scientific">Stylosanthes scabra</name>
    <dbReference type="NCBI Taxonomy" id="79078"/>
    <lineage>
        <taxon>Eukaryota</taxon>
        <taxon>Viridiplantae</taxon>
        <taxon>Streptophyta</taxon>
        <taxon>Embryophyta</taxon>
        <taxon>Tracheophyta</taxon>
        <taxon>Spermatophyta</taxon>
        <taxon>Magnoliopsida</taxon>
        <taxon>eudicotyledons</taxon>
        <taxon>Gunneridae</taxon>
        <taxon>Pentapetalae</taxon>
        <taxon>rosids</taxon>
        <taxon>fabids</taxon>
        <taxon>Fabales</taxon>
        <taxon>Fabaceae</taxon>
        <taxon>Papilionoideae</taxon>
        <taxon>50 kb inversion clade</taxon>
        <taxon>dalbergioids sensu lato</taxon>
        <taxon>Dalbergieae</taxon>
        <taxon>Pterocarpus clade</taxon>
        <taxon>Stylosanthes</taxon>
    </lineage>
</organism>
<feature type="compositionally biased region" description="Basic and acidic residues" evidence="1">
    <location>
        <begin position="20"/>
        <end position="29"/>
    </location>
</feature>
<protein>
    <submittedName>
        <fullName evidence="2">Uncharacterized protein</fullName>
    </submittedName>
</protein>
<comment type="caution">
    <text evidence="2">The sequence shown here is derived from an EMBL/GenBank/DDBJ whole genome shotgun (WGS) entry which is preliminary data.</text>
</comment>
<feature type="non-terminal residue" evidence="2">
    <location>
        <position position="55"/>
    </location>
</feature>
<evidence type="ECO:0000256" key="1">
    <source>
        <dbReference type="SAM" id="MobiDB-lite"/>
    </source>
</evidence>
<name>A0ABU6U080_9FABA</name>
<proteinExistence type="predicted"/>
<sequence length="55" mass="6373">SKKVTKSHIPAMNAPARIEIISEKNERTLANESSTRKKRGRPSKDIKPRKFKRQE</sequence>
<dbReference type="EMBL" id="JASCZI010096397">
    <property type="protein sequence ID" value="MED6154184.1"/>
    <property type="molecule type" value="Genomic_DNA"/>
</dbReference>
<feature type="non-terminal residue" evidence="2">
    <location>
        <position position="1"/>
    </location>
</feature>
<feature type="region of interest" description="Disordered" evidence="1">
    <location>
        <begin position="1"/>
        <end position="55"/>
    </location>
</feature>
<keyword evidence="3" id="KW-1185">Reference proteome</keyword>
<dbReference type="Proteomes" id="UP001341840">
    <property type="component" value="Unassembled WGS sequence"/>
</dbReference>
<evidence type="ECO:0000313" key="2">
    <source>
        <dbReference type="EMBL" id="MED6154184.1"/>
    </source>
</evidence>